<evidence type="ECO:0000256" key="7">
    <source>
        <dbReference type="ARBA" id="ARBA00023237"/>
    </source>
</evidence>
<comment type="similarity">
    <text evidence="8 9">Belongs to the TonB-dependent receptor family.</text>
</comment>
<evidence type="ECO:0000256" key="10">
    <source>
        <dbReference type="SAM" id="SignalP"/>
    </source>
</evidence>
<dbReference type="Pfam" id="PF00593">
    <property type="entry name" value="TonB_dep_Rec_b-barrel"/>
    <property type="match status" value="1"/>
</dbReference>
<evidence type="ECO:0000256" key="4">
    <source>
        <dbReference type="ARBA" id="ARBA00022692"/>
    </source>
</evidence>
<feature type="domain" description="TonB-dependent receptor plug" evidence="12">
    <location>
        <begin position="129"/>
        <end position="236"/>
    </location>
</feature>
<dbReference type="PROSITE" id="PS52016">
    <property type="entry name" value="TONB_DEPENDENT_REC_3"/>
    <property type="match status" value="1"/>
</dbReference>
<dbReference type="Pfam" id="PF07715">
    <property type="entry name" value="Plug"/>
    <property type="match status" value="1"/>
</dbReference>
<evidence type="ECO:0000259" key="12">
    <source>
        <dbReference type="Pfam" id="PF07715"/>
    </source>
</evidence>
<dbReference type="InterPro" id="IPR036942">
    <property type="entry name" value="Beta-barrel_TonB_sf"/>
</dbReference>
<dbReference type="Pfam" id="PF13715">
    <property type="entry name" value="CarbopepD_reg_2"/>
    <property type="match status" value="1"/>
</dbReference>
<dbReference type="EMBL" id="JAVLVU010000001">
    <property type="protein sequence ID" value="MDT3403677.1"/>
    <property type="molecule type" value="Genomic_DNA"/>
</dbReference>
<evidence type="ECO:0000256" key="3">
    <source>
        <dbReference type="ARBA" id="ARBA00022452"/>
    </source>
</evidence>
<evidence type="ECO:0000256" key="9">
    <source>
        <dbReference type="RuleBase" id="RU003357"/>
    </source>
</evidence>
<keyword evidence="14" id="KW-1185">Reference proteome</keyword>
<evidence type="ECO:0000313" key="13">
    <source>
        <dbReference type="EMBL" id="MDT3403677.1"/>
    </source>
</evidence>
<dbReference type="SUPFAM" id="SSF56935">
    <property type="entry name" value="Porins"/>
    <property type="match status" value="1"/>
</dbReference>
<proteinExistence type="inferred from homology"/>
<dbReference type="InterPro" id="IPR000531">
    <property type="entry name" value="Beta-barrel_TonB"/>
</dbReference>
<dbReference type="Gene3D" id="2.40.170.20">
    <property type="entry name" value="TonB-dependent receptor, beta-barrel domain"/>
    <property type="match status" value="1"/>
</dbReference>
<dbReference type="Proteomes" id="UP001258315">
    <property type="component" value="Unassembled WGS sequence"/>
</dbReference>
<protein>
    <submittedName>
        <fullName evidence="13">TonB-linked SusC/RagA family outer membrane protein</fullName>
    </submittedName>
</protein>
<comment type="caution">
    <text evidence="13">The sequence shown here is derived from an EMBL/GenBank/DDBJ whole genome shotgun (WGS) entry which is preliminary data.</text>
</comment>
<evidence type="ECO:0000256" key="8">
    <source>
        <dbReference type="PROSITE-ProRule" id="PRU01360"/>
    </source>
</evidence>
<dbReference type="InterPro" id="IPR008969">
    <property type="entry name" value="CarboxyPept-like_regulatory"/>
</dbReference>
<comment type="subcellular location">
    <subcellularLocation>
        <location evidence="1 8">Cell outer membrane</location>
        <topology evidence="1 8">Multi-pass membrane protein</topology>
    </subcellularLocation>
</comment>
<gene>
    <name evidence="13" type="ORF">QE417_002749</name>
</gene>
<dbReference type="Gene3D" id="2.170.130.10">
    <property type="entry name" value="TonB-dependent receptor, plug domain"/>
    <property type="match status" value="1"/>
</dbReference>
<evidence type="ECO:0000313" key="14">
    <source>
        <dbReference type="Proteomes" id="UP001258315"/>
    </source>
</evidence>
<dbReference type="InterPro" id="IPR012910">
    <property type="entry name" value="Plug_dom"/>
</dbReference>
<evidence type="ECO:0000256" key="5">
    <source>
        <dbReference type="ARBA" id="ARBA00023077"/>
    </source>
</evidence>
<keyword evidence="6 8" id="KW-0472">Membrane</keyword>
<dbReference type="InterPro" id="IPR023996">
    <property type="entry name" value="TonB-dep_OMP_SusC/RagA"/>
</dbReference>
<organism evidence="13 14">
    <name type="scientific">Mucilaginibacter terrae</name>
    <dbReference type="NCBI Taxonomy" id="1955052"/>
    <lineage>
        <taxon>Bacteria</taxon>
        <taxon>Pseudomonadati</taxon>
        <taxon>Bacteroidota</taxon>
        <taxon>Sphingobacteriia</taxon>
        <taxon>Sphingobacteriales</taxon>
        <taxon>Sphingobacteriaceae</taxon>
        <taxon>Mucilaginibacter</taxon>
    </lineage>
</organism>
<evidence type="ECO:0000256" key="2">
    <source>
        <dbReference type="ARBA" id="ARBA00022448"/>
    </source>
</evidence>
<name>A0ABU3GV69_9SPHI</name>
<dbReference type="NCBIfam" id="TIGR04057">
    <property type="entry name" value="SusC_RagA_signa"/>
    <property type="match status" value="1"/>
</dbReference>
<keyword evidence="10" id="KW-0732">Signal</keyword>
<feature type="signal peptide" evidence="10">
    <location>
        <begin position="1"/>
        <end position="30"/>
    </location>
</feature>
<dbReference type="NCBIfam" id="TIGR04056">
    <property type="entry name" value="OMP_RagA_SusC"/>
    <property type="match status" value="1"/>
</dbReference>
<dbReference type="RefSeq" id="WP_311950874.1">
    <property type="nucleotide sequence ID" value="NZ_JAVLVU010000001.1"/>
</dbReference>
<evidence type="ECO:0000256" key="6">
    <source>
        <dbReference type="ARBA" id="ARBA00023136"/>
    </source>
</evidence>
<keyword evidence="2 8" id="KW-0813">Transport</keyword>
<keyword evidence="7 8" id="KW-0998">Cell outer membrane</keyword>
<reference evidence="14" key="1">
    <citation type="submission" date="2023-07" db="EMBL/GenBank/DDBJ databases">
        <title>Functional and genomic diversity of the sorghum phyllosphere microbiome.</title>
        <authorList>
            <person name="Shade A."/>
        </authorList>
    </citation>
    <scope>NUCLEOTIDE SEQUENCE [LARGE SCALE GENOMIC DNA]</scope>
    <source>
        <strain evidence="14">SORGH_AS_0422</strain>
    </source>
</reference>
<evidence type="ECO:0000259" key="11">
    <source>
        <dbReference type="Pfam" id="PF00593"/>
    </source>
</evidence>
<feature type="chain" id="PRO_5047061415" evidence="10">
    <location>
        <begin position="31"/>
        <end position="1070"/>
    </location>
</feature>
<keyword evidence="5 9" id="KW-0798">TonB box</keyword>
<sequence>MKSILHCFLNKNVWILFLMLAMLSFKQASAQQVTVKGTVKDTLGGLVGVGVRIAGSGQGTLTDINGAFQLKAAPADVINFTYTGYEPKTINLNTLKPQTNGDYVFTVTLIAKDNSLNEVVVVGFGKQKKVNLTAAVSTIDAKELAGRPVQNVTQALQGLSPGLNISQNNGSLESRPSINIRGTGSISTFASASPLILVDGMEGSINLLNPQDVESISILKDASAASIYGSRAAFGVILVTTKKGKAGRVNVNYNNSFRSTRPVLMPEMMDSYTFAQYFNAAGTNAGTAPHFSAEHLQRILNYQNGTLKASVIPTPNNPNFWGEGYAYGNDNNDWYDVMYRKQSFSQEHSLSISGGNDKTTFYLAGNLLDQGGLMTFNQDVYSRHSLTAKISSKLSSWAEFNFTNRFLREGYQRPANLTDTFYQDLGRQGWPTLPLYDPNGYLFSSPSPALGMRDGGKDNNRTETIYQQFQLVLEPVKSWKTFIDLNYRTRNDFRHWDSQMLYNYDVKGNPYVYKNSSNVYEYGFKENYYNINAYSEYTKSLQKHNFKGMVGFQLEKTGYRDLSAQRNGIIVSSLPTLNTTSGTDYSGAVVAPVVSGQYQNWSTMGFFSRINYDYDGRYLIEGNLRYDATSRFRADKRWNWFPSVSLGWNVAREDFFKPLAQAISTLKFRASYGSLGNQNTNLWYPTYITMPIGTASGSWLINNARPNTASSPLPVSTTLFWETVRTYNLGLDWAALNSRLTGSLDVFDRKTANMLGKVGELPSTFGTTIPPSNNTDLVTKGFDLEIAWNDRLKNGLRYGVKFILSDNQTTVTRFLNITKDIGQYREGQKLGEIWGYTTLGIAKTQAEMNAHLASSTNGQSVFGSQWAAGDIMYADYNGDGKIDWGNWTEGNSGDAHIIGNSTPRFRFGFDLNAAWKNFDVRAFLQGVMKRDYWQGSSFFWGAVSDKWWSMGLVQHQDYFRANPTDPMGQNLDAYYPRPLFGTGKNQQTQTRYLQDASYIRLKNLQVGYTLPASVSKRLHMQNLRLFASGENLWTGTGMAKMFDPETVDGGVGGSVYPLSRVLSLGLSVTF</sequence>
<keyword evidence="3 8" id="KW-1134">Transmembrane beta strand</keyword>
<dbReference type="InterPro" id="IPR037066">
    <property type="entry name" value="Plug_dom_sf"/>
</dbReference>
<evidence type="ECO:0000256" key="1">
    <source>
        <dbReference type="ARBA" id="ARBA00004571"/>
    </source>
</evidence>
<feature type="domain" description="TonB-dependent receptor-like beta-barrel" evidence="11">
    <location>
        <begin position="427"/>
        <end position="1032"/>
    </location>
</feature>
<dbReference type="InterPro" id="IPR023997">
    <property type="entry name" value="TonB-dep_OMP_SusC/RagA_CS"/>
</dbReference>
<dbReference type="InterPro" id="IPR039426">
    <property type="entry name" value="TonB-dep_rcpt-like"/>
</dbReference>
<keyword evidence="4 8" id="KW-0812">Transmembrane</keyword>
<accession>A0ABU3GV69</accession>
<dbReference type="SUPFAM" id="SSF49464">
    <property type="entry name" value="Carboxypeptidase regulatory domain-like"/>
    <property type="match status" value="1"/>
</dbReference>